<feature type="transmembrane region" description="Helical" evidence="12">
    <location>
        <begin position="416"/>
        <end position="435"/>
    </location>
</feature>
<feature type="transmembrane region" description="Helical" evidence="12">
    <location>
        <begin position="489"/>
        <end position="510"/>
    </location>
</feature>
<keyword evidence="10" id="KW-0407">Ion channel</keyword>
<dbReference type="KEGG" id="egl:EGR_08213"/>
<keyword evidence="3" id="KW-0813">Transport</keyword>
<gene>
    <name evidence="14" type="ORF">EGR_08213</name>
</gene>
<keyword evidence="13" id="KW-0732">Signal</keyword>
<organism evidence="14 15">
    <name type="scientific">Echinococcus granulosus</name>
    <name type="common">Hydatid tapeworm</name>
    <dbReference type="NCBI Taxonomy" id="6210"/>
    <lineage>
        <taxon>Eukaryota</taxon>
        <taxon>Metazoa</taxon>
        <taxon>Spiralia</taxon>
        <taxon>Lophotrochozoa</taxon>
        <taxon>Platyhelminthes</taxon>
        <taxon>Cestoda</taxon>
        <taxon>Eucestoda</taxon>
        <taxon>Cyclophyllidea</taxon>
        <taxon>Taeniidae</taxon>
        <taxon>Echinococcus</taxon>
        <taxon>Echinococcus granulosus group</taxon>
    </lineage>
</organism>
<evidence type="ECO:0000256" key="9">
    <source>
        <dbReference type="ARBA" id="ARBA00023136"/>
    </source>
</evidence>
<name>W6UFK3_ECHGR</name>
<feature type="transmembrane region" description="Helical" evidence="12">
    <location>
        <begin position="455"/>
        <end position="477"/>
    </location>
</feature>
<comment type="similarity">
    <text evidence="2">Belongs to the otopetrin family.</text>
</comment>
<dbReference type="EMBL" id="APAU02000099">
    <property type="protein sequence ID" value="EUB56907.1"/>
    <property type="molecule type" value="Genomic_DNA"/>
</dbReference>
<evidence type="ECO:0000313" key="15">
    <source>
        <dbReference type="Proteomes" id="UP000019149"/>
    </source>
</evidence>
<evidence type="ECO:0000256" key="2">
    <source>
        <dbReference type="ARBA" id="ARBA00006513"/>
    </source>
</evidence>
<evidence type="ECO:0000256" key="4">
    <source>
        <dbReference type="ARBA" id="ARBA00022475"/>
    </source>
</evidence>
<feature type="transmembrane region" description="Helical" evidence="12">
    <location>
        <begin position="215"/>
        <end position="231"/>
    </location>
</feature>
<dbReference type="OMA" id="ACAIFYK"/>
<dbReference type="AlphaFoldDB" id="W6UFK3"/>
<dbReference type="Proteomes" id="UP000019149">
    <property type="component" value="Unassembled WGS sequence"/>
</dbReference>
<evidence type="ECO:0000256" key="13">
    <source>
        <dbReference type="SAM" id="SignalP"/>
    </source>
</evidence>
<keyword evidence="6" id="KW-0375">Hydrogen ion transport</keyword>
<dbReference type="PANTHER" id="PTHR21522">
    <property type="entry name" value="PROTON CHANNEL OTOP"/>
    <property type="match status" value="1"/>
</dbReference>
<accession>W6UFK3</accession>
<evidence type="ECO:0000256" key="8">
    <source>
        <dbReference type="ARBA" id="ARBA00023065"/>
    </source>
</evidence>
<keyword evidence="5 12" id="KW-0812">Transmembrane</keyword>
<evidence type="ECO:0000256" key="3">
    <source>
        <dbReference type="ARBA" id="ARBA00022448"/>
    </source>
</evidence>
<evidence type="ECO:0000313" key="14">
    <source>
        <dbReference type="EMBL" id="EUB56907.1"/>
    </source>
</evidence>
<comment type="subcellular location">
    <subcellularLocation>
        <location evidence="1">Cell membrane</location>
        <topology evidence="1">Multi-pass membrane protein</topology>
    </subcellularLocation>
</comment>
<evidence type="ECO:0000256" key="6">
    <source>
        <dbReference type="ARBA" id="ARBA00022781"/>
    </source>
</evidence>
<feature type="signal peptide" evidence="13">
    <location>
        <begin position="1"/>
        <end position="19"/>
    </location>
</feature>
<protein>
    <submittedName>
        <fullName evidence="14">Otopetrin-3</fullName>
    </submittedName>
</protein>
<feature type="transmembrane region" description="Helical" evidence="12">
    <location>
        <begin position="251"/>
        <end position="273"/>
    </location>
</feature>
<feature type="transmembrane region" description="Helical" evidence="12">
    <location>
        <begin position="353"/>
        <end position="374"/>
    </location>
</feature>
<keyword evidence="8" id="KW-0406">Ion transport</keyword>
<dbReference type="InterPro" id="IPR004878">
    <property type="entry name" value="Otopetrin"/>
</dbReference>
<evidence type="ECO:0000256" key="10">
    <source>
        <dbReference type="ARBA" id="ARBA00023303"/>
    </source>
</evidence>
<dbReference type="Pfam" id="PF03189">
    <property type="entry name" value="Otopetrin"/>
    <property type="match status" value="2"/>
</dbReference>
<dbReference type="RefSeq" id="XP_024348103.1">
    <property type="nucleotide sequence ID" value="XM_024497462.1"/>
</dbReference>
<feature type="transmembrane region" description="Helical" evidence="12">
    <location>
        <begin position="563"/>
        <end position="582"/>
    </location>
</feature>
<keyword evidence="15" id="KW-1185">Reference proteome</keyword>
<dbReference type="GO" id="GO:0005886">
    <property type="term" value="C:plasma membrane"/>
    <property type="evidence" value="ECO:0007669"/>
    <property type="project" value="UniProtKB-SubCell"/>
</dbReference>
<dbReference type="GO" id="GO:0015252">
    <property type="term" value="F:proton channel activity"/>
    <property type="evidence" value="ECO:0007669"/>
    <property type="project" value="InterPro"/>
</dbReference>
<feature type="region of interest" description="Disordered" evidence="11">
    <location>
        <begin position="128"/>
        <end position="150"/>
    </location>
</feature>
<dbReference type="STRING" id="6210.W6UFK3"/>
<proteinExistence type="inferred from homology"/>
<keyword evidence="7 12" id="KW-1133">Transmembrane helix</keyword>
<feature type="transmembrane region" description="Helical" evidence="12">
    <location>
        <begin position="285"/>
        <end position="304"/>
    </location>
</feature>
<evidence type="ECO:0000256" key="11">
    <source>
        <dbReference type="SAM" id="MobiDB-lite"/>
    </source>
</evidence>
<evidence type="ECO:0000256" key="7">
    <source>
        <dbReference type="ARBA" id="ARBA00022989"/>
    </source>
</evidence>
<dbReference type="GeneID" id="36343928"/>
<comment type="caution">
    <text evidence="14">The sequence shown here is derived from an EMBL/GenBank/DDBJ whole genome shotgun (WGS) entry which is preliminary data.</text>
</comment>
<feature type="transmembrane region" description="Helical" evidence="12">
    <location>
        <begin position="43"/>
        <end position="65"/>
    </location>
</feature>
<keyword evidence="4" id="KW-1003">Cell membrane</keyword>
<feature type="chain" id="PRO_5004882042" evidence="13">
    <location>
        <begin position="20"/>
        <end position="638"/>
    </location>
</feature>
<dbReference type="CTD" id="36343928"/>
<evidence type="ECO:0000256" key="1">
    <source>
        <dbReference type="ARBA" id="ARBA00004651"/>
    </source>
</evidence>
<evidence type="ECO:0000256" key="12">
    <source>
        <dbReference type="SAM" id="Phobius"/>
    </source>
</evidence>
<reference evidence="14 15" key="1">
    <citation type="journal article" date="2013" name="Nat. Genet.">
        <title>The genome of the hydatid tapeworm Echinococcus granulosus.</title>
        <authorList>
            <person name="Zheng H."/>
            <person name="Zhang W."/>
            <person name="Zhang L."/>
            <person name="Zhang Z."/>
            <person name="Li J."/>
            <person name="Lu G."/>
            <person name="Zhu Y."/>
            <person name="Wang Y."/>
            <person name="Huang Y."/>
            <person name="Liu J."/>
            <person name="Kang H."/>
            <person name="Chen J."/>
            <person name="Wang L."/>
            <person name="Chen A."/>
            <person name="Yu S."/>
            <person name="Gao Z."/>
            <person name="Jin L."/>
            <person name="Gu W."/>
            <person name="Wang Z."/>
            <person name="Zhao L."/>
            <person name="Shi B."/>
            <person name="Wen H."/>
            <person name="Lin R."/>
            <person name="Jones M.K."/>
            <person name="Brejova B."/>
            <person name="Vinar T."/>
            <person name="Zhao G."/>
            <person name="McManus D.P."/>
            <person name="Chen Z."/>
            <person name="Zhou Y."/>
            <person name="Wang S."/>
        </authorList>
    </citation>
    <scope>NUCLEOTIDE SEQUENCE [LARGE SCALE GENOMIC DNA]</scope>
</reference>
<dbReference type="OrthoDB" id="6429739at2759"/>
<sequence length="638" mass="72375">MSAVSSFLLLFAIVEGVVSFVLPIVDAFGPPKHIQHKFYLEVFKLLQFMVSIVALTYLQALILYYKRQFQDHEIHLRERKPLNKSDCNVTQNDHINYKREESQVDFIDVDNSADVSDSNEQNNRFKCQHNEESRCENPSNTHGVKRGFLSQKKEISEDGKRAESSEPLHDANKLELLGLLVKRRIHTIGRMFGDRTTTDRKRNPPPIECEQGNNLYLRLGAVVFGFGVMIMDGFRVADQFDSLNAALSCHSAFWIPVNVIHSIYIFWQTYFLFKHHHVVFNVKKFFVRFILAHMTVVNLGQWMGTIVQEVMISDKEEGNTSALNVSALSALIVSKNLNLTTNLYAQCKSQVGIFAHYLIPCGVEYSLIACAIFYKMFRRVGHITRSEVEPQCVISSSTADEGARNNPTECQHGHKGLFAGLLLVMTTLVAMALFYTHLQRSSQVEALTLFQGTYIVLLSIGILAVSIALFQVRVLGARQMSEDSAFDDYLLLIGLLGILFYNMFLLAPAMEGIESNKIARTMFMSKSVLEILQALMQVFLILEASCSQASSTRQVIEKPGRTVITFLLILNLAMWMVTTFGLKHAEGYSIHRSHYSDIAWKIITHLSMPLIVFFRFHSTVCLADVWSNAYRIHKPTIV</sequence>
<evidence type="ECO:0000256" key="5">
    <source>
        <dbReference type="ARBA" id="ARBA00022692"/>
    </source>
</evidence>
<dbReference type="PANTHER" id="PTHR21522:SF32">
    <property type="entry name" value="OTOPETRIN-2"/>
    <property type="match status" value="1"/>
</dbReference>
<keyword evidence="9 12" id="KW-0472">Membrane</keyword>